<gene>
    <name evidence="2" type="ORF">PENANT_c108G00526</name>
</gene>
<accession>A0A1V6PL78</accession>
<dbReference type="Proteomes" id="UP000191672">
    <property type="component" value="Unassembled WGS sequence"/>
</dbReference>
<evidence type="ECO:0000313" key="3">
    <source>
        <dbReference type="Proteomes" id="UP000191672"/>
    </source>
</evidence>
<dbReference type="STRING" id="416450.A0A1V6PL78"/>
<dbReference type="EMBL" id="MDYN01000108">
    <property type="protein sequence ID" value="OQD77382.1"/>
    <property type="molecule type" value="Genomic_DNA"/>
</dbReference>
<evidence type="ECO:0000313" key="2">
    <source>
        <dbReference type="EMBL" id="OQD77382.1"/>
    </source>
</evidence>
<protein>
    <submittedName>
        <fullName evidence="2">Uncharacterized protein</fullName>
    </submittedName>
</protein>
<name>A0A1V6PL78_9EURO</name>
<reference evidence="3" key="1">
    <citation type="journal article" date="2017" name="Nat. Microbiol.">
        <title>Global analysis of biosynthetic gene clusters reveals vast potential of secondary metabolite production in Penicillium species.</title>
        <authorList>
            <person name="Nielsen J.C."/>
            <person name="Grijseels S."/>
            <person name="Prigent S."/>
            <person name="Ji B."/>
            <person name="Dainat J."/>
            <person name="Nielsen K.F."/>
            <person name="Frisvad J.C."/>
            <person name="Workman M."/>
            <person name="Nielsen J."/>
        </authorList>
    </citation>
    <scope>NUCLEOTIDE SEQUENCE [LARGE SCALE GENOMIC DNA]</scope>
    <source>
        <strain evidence="3">IBT 31811</strain>
    </source>
</reference>
<dbReference type="AlphaFoldDB" id="A0A1V6PL78"/>
<organism evidence="2 3">
    <name type="scientific">Penicillium antarcticum</name>
    <dbReference type="NCBI Taxonomy" id="416450"/>
    <lineage>
        <taxon>Eukaryota</taxon>
        <taxon>Fungi</taxon>
        <taxon>Dikarya</taxon>
        <taxon>Ascomycota</taxon>
        <taxon>Pezizomycotina</taxon>
        <taxon>Eurotiomycetes</taxon>
        <taxon>Eurotiomycetidae</taxon>
        <taxon>Eurotiales</taxon>
        <taxon>Aspergillaceae</taxon>
        <taxon>Penicillium</taxon>
    </lineage>
</organism>
<evidence type="ECO:0000256" key="1">
    <source>
        <dbReference type="SAM" id="MobiDB-lite"/>
    </source>
</evidence>
<proteinExistence type="predicted"/>
<feature type="region of interest" description="Disordered" evidence="1">
    <location>
        <begin position="214"/>
        <end position="235"/>
    </location>
</feature>
<sequence length="484" mass="54430">MTTAGIYDSQPELNGLLSLLSQLAQYFVANEAKISRHVCKSSIERLSVIERFSLQRLTVTMCLSRCTGSKEVVPLAGSVGSQHMCELSSSICPNCKYADVSVLLERFTPDSSDDLEGDLVNTRNQNLSNVELVDASTPAEDHTANLHVRKHSLFNEASANLTASRAPVRDTTEPGPYQGENISADYSCRSSFRKGRRSSLRSSTWNAIRGVITRSGKRPSYKEPSPSTNTEQPATGLLEEVISSPIPDVSMELSSRRASVLSDEAERIQPPRAAVYSSSEIHTDYDETGSDVIDYDEPDDEPDDDQNDEPDDDLDDDMPEDDGSHHLIHEILRGTNFETCSITLSHQLGRILKECSVDHSHFLRDVDESCLPNGGGFTNAFYKMHKRREKRDLCKIYQRFECLNLYRLAVGLDYHTGREWKWSAVDDLAEEIQIQYPHELFAKDKVKTRLKKHVRMGRRYNIWAEHLGNLGYLIALPLQVTPTE</sequence>
<feature type="compositionally biased region" description="Acidic residues" evidence="1">
    <location>
        <begin position="286"/>
        <end position="321"/>
    </location>
</feature>
<keyword evidence="3" id="KW-1185">Reference proteome</keyword>
<feature type="region of interest" description="Disordered" evidence="1">
    <location>
        <begin position="271"/>
        <end position="324"/>
    </location>
</feature>
<comment type="caution">
    <text evidence="2">The sequence shown here is derived from an EMBL/GenBank/DDBJ whole genome shotgun (WGS) entry which is preliminary data.</text>
</comment>